<dbReference type="EMBL" id="PRLG01000018">
    <property type="protein sequence ID" value="PYY29265.1"/>
    <property type="molecule type" value="Genomic_DNA"/>
</dbReference>
<sequence length="357" mass="40128">MFAFITEGRNETMTVVDAKNVHIVGDALPNMPWEDKPEGTEGPVWRHSANPVVPRNPVKGVARIFNSAVVPYEGKFIGVFRAETINGRPHLHMGSSEDGLSWTIEEKRIPFVDENGDPFMPNYAYDPRLVKVEDTYYIIWCTDFYGAALGLAKTNDFKTFVRLENPMLPFNRNGVLFPRKINDNYVMLSRPSDSGHTPFGDIFLSESPDLVYWGKHRHVMSKGGQGWWQSVKIGGGPAPIETSEGWLMFYHGVTGTCNGFVYSMGAVILDLEEPSKVKYRSSNFVLTPEKWYEEQGFVDNVIFPCATLHDAETGRIAIYYGAADTYVGVAYTTVEEIVHYVIETDEVIAGDREEGKL</sequence>
<dbReference type="Gene3D" id="2.115.10.20">
    <property type="entry name" value="Glycosyl hydrolase domain, family 43"/>
    <property type="match status" value="1"/>
</dbReference>
<protein>
    <submittedName>
        <fullName evidence="4">Glycosidase like protein</fullName>
        <ecNumber evidence="4">2.2.1.9</ecNumber>
    </submittedName>
</protein>
<proteinExistence type="inferred from homology"/>
<evidence type="ECO:0000256" key="2">
    <source>
        <dbReference type="ARBA" id="ARBA00022679"/>
    </source>
</evidence>
<dbReference type="SUPFAM" id="SSF75005">
    <property type="entry name" value="Arabinanase/levansucrase/invertase"/>
    <property type="match status" value="1"/>
</dbReference>
<comment type="caution">
    <text evidence="4">The sequence shown here is derived from an EMBL/GenBank/DDBJ whole genome shotgun (WGS) entry which is preliminary data.</text>
</comment>
<evidence type="ECO:0000256" key="3">
    <source>
        <dbReference type="ARBA" id="ARBA00024356"/>
    </source>
</evidence>
<dbReference type="Proteomes" id="UP000247459">
    <property type="component" value="Unassembled WGS sequence"/>
</dbReference>
<evidence type="ECO:0000256" key="1">
    <source>
        <dbReference type="ARBA" id="ARBA00022676"/>
    </source>
</evidence>
<dbReference type="InterPro" id="IPR023296">
    <property type="entry name" value="Glyco_hydro_beta-prop_sf"/>
</dbReference>
<dbReference type="Pfam" id="PF04041">
    <property type="entry name" value="Glyco_hydro_130"/>
    <property type="match status" value="1"/>
</dbReference>
<reference evidence="4 5" key="1">
    <citation type="submission" date="2018-01" db="EMBL/GenBank/DDBJ databases">
        <title>Genome sequence of the PGP bacterium Paenibacillus illinoisensis E3.</title>
        <authorList>
            <person name="Rolli E."/>
            <person name="Marasco R."/>
            <person name="Bessem C."/>
            <person name="Michoud G."/>
            <person name="Gaiarsa S."/>
            <person name="Borin S."/>
            <person name="Daffonchio D."/>
        </authorList>
    </citation>
    <scope>NUCLEOTIDE SEQUENCE [LARGE SCALE GENOMIC DNA]</scope>
    <source>
        <strain evidence="4 5">E3</strain>
    </source>
</reference>
<gene>
    <name evidence="4" type="ORF">PIL02S_02214</name>
</gene>
<keyword evidence="2 4" id="KW-0808">Transferase</keyword>
<organism evidence="4 5">
    <name type="scientific">Paenibacillus illinoisensis</name>
    <dbReference type="NCBI Taxonomy" id="59845"/>
    <lineage>
        <taxon>Bacteria</taxon>
        <taxon>Bacillati</taxon>
        <taxon>Bacillota</taxon>
        <taxon>Bacilli</taxon>
        <taxon>Bacillales</taxon>
        <taxon>Paenibacillaceae</taxon>
        <taxon>Paenibacillus</taxon>
    </lineage>
</organism>
<dbReference type="InterPro" id="IPR007184">
    <property type="entry name" value="Mannoside_phosphorylase"/>
</dbReference>
<dbReference type="PANTHER" id="PTHR34106">
    <property type="entry name" value="GLYCOSIDASE"/>
    <property type="match status" value="1"/>
</dbReference>
<evidence type="ECO:0000313" key="5">
    <source>
        <dbReference type="Proteomes" id="UP000247459"/>
    </source>
</evidence>
<dbReference type="GO" id="GO:0016798">
    <property type="term" value="F:hydrolase activity, acting on glycosyl bonds"/>
    <property type="evidence" value="ECO:0007669"/>
    <property type="project" value="UniProtKB-KW"/>
</dbReference>
<dbReference type="GO" id="GO:0070204">
    <property type="term" value="F:2-succinyl-5-enolpyruvyl-6-hydroxy-3-cyclohexene-1-carboxylic-acid synthase activity"/>
    <property type="evidence" value="ECO:0007669"/>
    <property type="project" value="UniProtKB-EC"/>
</dbReference>
<evidence type="ECO:0000313" key="4">
    <source>
        <dbReference type="EMBL" id="PYY29265.1"/>
    </source>
</evidence>
<name>A0A2W0CLZ1_9BACL</name>
<dbReference type="PIRSF" id="PIRSF016202">
    <property type="entry name" value="PH1107"/>
    <property type="match status" value="1"/>
</dbReference>
<dbReference type="AlphaFoldDB" id="A0A2W0CLZ1"/>
<keyword evidence="4" id="KW-0378">Hydrolase</keyword>
<dbReference type="EC" id="2.2.1.9" evidence="4"/>
<accession>A0A2W0CLZ1</accession>
<dbReference type="GO" id="GO:0016757">
    <property type="term" value="F:glycosyltransferase activity"/>
    <property type="evidence" value="ECO:0007669"/>
    <property type="project" value="UniProtKB-KW"/>
</dbReference>
<dbReference type="PANTHER" id="PTHR34106:SF1">
    <property type="entry name" value="1,4-BETA-MANNOSYL-N-ACETYLGLUCOSAMINE PHOSPHORYLASE"/>
    <property type="match status" value="1"/>
</dbReference>
<keyword evidence="4" id="KW-0326">Glycosidase</keyword>
<dbReference type="CDD" id="cd08993">
    <property type="entry name" value="GH130"/>
    <property type="match status" value="1"/>
</dbReference>
<keyword evidence="1" id="KW-0328">Glycosyltransferase</keyword>
<comment type="similarity">
    <text evidence="3">Belongs to the glycosyl hydrolase 130 family.</text>
</comment>